<feature type="domain" description="Phospholipid/glycerol acyltransferase" evidence="13">
    <location>
        <begin position="88"/>
        <end position="202"/>
    </location>
</feature>
<evidence type="ECO:0000256" key="7">
    <source>
        <dbReference type="ARBA" id="ARBA00022516"/>
    </source>
</evidence>
<dbReference type="Pfam" id="PF01553">
    <property type="entry name" value="Acyltransferase"/>
    <property type="match status" value="1"/>
</dbReference>
<evidence type="ECO:0000313" key="15">
    <source>
        <dbReference type="Proteomes" id="UP000198575"/>
    </source>
</evidence>
<comment type="catalytic activity">
    <reaction evidence="1 11">
        <text>a 1-acyl-sn-glycero-3-phosphate + an acyl-CoA = a 1,2-diacyl-sn-glycero-3-phosphate + CoA</text>
        <dbReference type="Rhea" id="RHEA:19709"/>
        <dbReference type="ChEBI" id="CHEBI:57287"/>
        <dbReference type="ChEBI" id="CHEBI:57970"/>
        <dbReference type="ChEBI" id="CHEBI:58342"/>
        <dbReference type="ChEBI" id="CHEBI:58608"/>
        <dbReference type="EC" id="2.3.1.51"/>
    </reaction>
</comment>
<evidence type="ECO:0000256" key="4">
    <source>
        <dbReference type="ARBA" id="ARBA00008655"/>
    </source>
</evidence>
<reference evidence="14 15" key="1">
    <citation type="submission" date="2016-10" db="EMBL/GenBank/DDBJ databases">
        <authorList>
            <person name="de Groot N.N."/>
        </authorList>
    </citation>
    <scope>NUCLEOTIDE SEQUENCE [LARGE SCALE GENOMIC DNA]</scope>
    <source>
        <strain evidence="14 15">CGMCC 1.7659</strain>
    </source>
</reference>
<keyword evidence="11" id="KW-1208">Phospholipid metabolism</keyword>
<protein>
    <recommendedName>
        <fullName evidence="6 11">1-acyl-sn-glycerol-3-phosphate acyltransferase</fullName>
        <ecNumber evidence="5 11">2.3.1.51</ecNumber>
    </recommendedName>
</protein>
<keyword evidence="10 11" id="KW-0012">Acyltransferase</keyword>
<evidence type="ECO:0000256" key="9">
    <source>
        <dbReference type="ARBA" id="ARBA00023098"/>
    </source>
</evidence>
<dbReference type="RefSeq" id="WP_092406636.1">
    <property type="nucleotide sequence ID" value="NZ_FOVF01000007.1"/>
</dbReference>
<feature type="transmembrane region" description="Helical" evidence="12">
    <location>
        <begin position="26"/>
        <end position="47"/>
    </location>
</feature>
<evidence type="ECO:0000256" key="12">
    <source>
        <dbReference type="SAM" id="Phobius"/>
    </source>
</evidence>
<dbReference type="STRING" id="578942.SAMN05216289_10751"/>
<dbReference type="PANTHER" id="PTHR10434:SF64">
    <property type="entry name" value="1-ACYL-SN-GLYCEROL-3-PHOSPHATE ACYLTRANSFERASE-RELATED"/>
    <property type="match status" value="1"/>
</dbReference>
<evidence type="ECO:0000256" key="2">
    <source>
        <dbReference type="ARBA" id="ARBA00004728"/>
    </source>
</evidence>
<comment type="similarity">
    <text evidence="4 11">Belongs to the 1-acyl-sn-glycerol-3-phosphate acyltransferase family.</text>
</comment>
<evidence type="ECO:0000256" key="1">
    <source>
        <dbReference type="ARBA" id="ARBA00001141"/>
    </source>
</evidence>
<dbReference type="CDD" id="cd07989">
    <property type="entry name" value="LPLAT_AGPAT-like"/>
    <property type="match status" value="1"/>
</dbReference>
<dbReference type="SUPFAM" id="SSF69593">
    <property type="entry name" value="Glycerol-3-phosphate (1)-acyltransferase"/>
    <property type="match status" value="1"/>
</dbReference>
<comment type="domain">
    <text evidence="11">The HXXXXD motif is essential for acyltransferase activity and may constitute the binding site for the phosphate moiety of the glycerol-3-phosphate.</text>
</comment>
<dbReference type="InterPro" id="IPR004552">
    <property type="entry name" value="AGP_acyltrans"/>
</dbReference>
<keyword evidence="15" id="KW-1185">Reference proteome</keyword>
<evidence type="ECO:0000256" key="10">
    <source>
        <dbReference type="ARBA" id="ARBA00023315"/>
    </source>
</evidence>
<dbReference type="GO" id="GO:0016024">
    <property type="term" value="P:CDP-diacylglycerol biosynthetic process"/>
    <property type="evidence" value="ECO:0007669"/>
    <property type="project" value="UniProtKB-UniPathway"/>
</dbReference>
<comment type="pathway">
    <text evidence="2">Phospholipid metabolism; CDP-diacylglycerol biosynthesis; CDP-diacylglycerol from sn-glycerol 3-phosphate: step 2/3.</text>
</comment>
<keyword evidence="12" id="KW-1133">Transmembrane helix</keyword>
<evidence type="ECO:0000259" key="13">
    <source>
        <dbReference type="SMART" id="SM00563"/>
    </source>
</evidence>
<keyword evidence="9 11" id="KW-0443">Lipid metabolism</keyword>
<keyword evidence="12" id="KW-0812">Transmembrane</keyword>
<keyword evidence="11" id="KW-0594">Phospholipid biosynthesis</keyword>
<dbReference type="GO" id="GO:0003841">
    <property type="term" value="F:1-acylglycerol-3-phosphate O-acyltransferase activity"/>
    <property type="evidence" value="ECO:0007669"/>
    <property type="project" value="UniProtKB-UniRule"/>
</dbReference>
<gene>
    <name evidence="14" type="ORF">SAMN05216289_10751</name>
</gene>
<name>A0A1I4X158_9GAMM</name>
<keyword evidence="12" id="KW-0472">Membrane</keyword>
<dbReference type="GO" id="GO:0006654">
    <property type="term" value="P:phosphatidic acid biosynthetic process"/>
    <property type="evidence" value="ECO:0007669"/>
    <property type="project" value="TreeGrafter"/>
</dbReference>
<organism evidence="14 15">
    <name type="scientific">Dokdonella immobilis</name>
    <dbReference type="NCBI Taxonomy" id="578942"/>
    <lineage>
        <taxon>Bacteria</taxon>
        <taxon>Pseudomonadati</taxon>
        <taxon>Pseudomonadota</taxon>
        <taxon>Gammaproteobacteria</taxon>
        <taxon>Lysobacterales</taxon>
        <taxon>Rhodanobacteraceae</taxon>
        <taxon>Dokdonella</taxon>
    </lineage>
</organism>
<dbReference type="EMBL" id="FOVF01000007">
    <property type="protein sequence ID" value="SFN19741.1"/>
    <property type="molecule type" value="Genomic_DNA"/>
</dbReference>
<dbReference type="OrthoDB" id="9812274at2"/>
<accession>A0A1I4X158</accession>
<proteinExistence type="inferred from homology"/>
<dbReference type="PANTHER" id="PTHR10434">
    <property type="entry name" value="1-ACYL-SN-GLYCEROL-3-PHOSPHATE ACYLTRANSFERASE"/>
    <property type="match status" value="1"/>
</dbReference>
<dbReference type="Proteomes" id="UP000198575">
    <property type="component" value="Unassembled WGS sequence"/>
</dbReference>
<evidence type="ECO:0000313" key="14">
    <source>
        <dbReference type="EMBL" id="SFN19741.1"/>
    </source>
</evidence>
<comment type="pathway">
    <text evidence="3">Lipid metabolism.</text>
</comment>
<evidence type="ECO:0000256" key="11">
    <source>
        <dbReference type="RuleBase" id="RU361267"/>
    </source>
</evidence>
<dbReference type="UniPathway" id="UPA00557">
    <property type="reaction ID" value="UER00613"/>
</dbReference>
<keyword evidence="7 11" id="KW-0444">Lipid biosynthesis</keyword>
<dbReference type="NCBIfam" id="TIGR00530">
    <property type="entry name" value="AGP_acyltrn"/>
    <property type="match status" value="1"/>
</dbReference>
<evidence type="ECO:0000256" key="6">
    <source>
        <dbReference type="ARBA" id="ARBA00016139"/>
    </source>
</evidence>
<dbReference type="SMART" id="SM00563">
    <property type="entry name" value="PlsC"/>
    <property type="match status" value="1"/>
</dbReference>
<evidence type="ECO:0000256" key="3">
    <source>
        <dbReference type="ARBA" id="ARBA00005189"/>
    </source>
</evidence>
<dbReference type="GO" id="GO:0016020">
    <property type="term" value="C:membrane"/>
    <property type="evidence" value="ECO:0007669"/>
    <property type="project" value="InterPro"/>
</dbReference>
<dbReference type="InterPro" id="IPR002123">
    <property type="entry name" value="Plipid/glycerol_acylTrfase"/>
</dbReference>
<evidence type="ECO:0000256" key="8">
    <source>
        <dbReference type="ARBA" id="ARBA00022679"/>
    </source>
</evidence>
<dbReference type="AlphaFoldDB" id="A0A1I4X158"/>
<evidence type="ECO:0000256" key="5">
    <source>
        <dbReference type="ARBA" id="ARBA00013211"/>
    </source>
</evidence>
<dbReference type="EC" id="2.3.1.51" evidence="5 11"/>
<sequence length="263" mass="28103">MAVTSSSVRPGISGAFGWRVLNALQLLFTVLWTGALLGPALLLLVLCGGRRRWPLRMASRIWAPGLLAGAGVRLDLEGFDAIDFSKPHIVVANHQSMIDVCVLYRALPVPLRFVLKQELAHVPLIGWYARAMGMVFIEREAARKAARRLHAAHDLFAAGDSLCAFPEGTRSRDGRVGAFKGGVFKLAIESGVPILPVAIEGSGRVLPASGFSVRPGCIRLRAGDPISTDGLQVSDRNLLARRCHDAVIALLDQALPGSAPAGH</sequence>
<keyword evidence="8 11" id="KW-0808">Transferase</keyword>